<dbReference type="AlphaFoldDB" id="A0A6M6JSX6"/>
<evidence type="ECO:0000313" key="7">
    <source>
        <dbReference type="Proteomes" id="UP000505377"/>
    </source>
</evidence>
<dbReference type="EC" id="2.1.1.144" evidence="5"/>
<dbReference type="PANTHER" id="PTHR43861">
    <property type="entry name" value="TRANS-ACONITATE 2-METHYLTRANSFERASE-RELATED"/>
    <property type="match status" value="1"/>
</dbReference>
<dbReference type="Gene3D" id="3.40.50.150">
    <property type="entry name" value="Vaccinia Virus protein VP39"/>
    <property type="match status" value="1"/>
</dbReference>
<comment type="catalytic activity">
    <reaction evidence="5">
        <text>trans-aconitate + S-adenosyl-L-methionine = (E)-3-(methoxycarbonyl)pent-2-enedioate + S-adenosyl-L-homocysteine</text>
        <dbReference type="Rhea" id="RHEA:14969"/>
        <dbReference type="ChEBI" id="CHEBI:15708"/>
        <dbReference type="ChEBI" id="CHEBI:57470"/>
        <dbReference type="ChEBI" id="CHEBI:57856"/>
        <dbReference type="ChEBI" id="CHEBI:59789"/>
        <dbReference type="EC" id="2.1.1.144"/>
    </reaction>
</comment>
<dbReference type="RefSeq" id="WP_172167273.1">
    <property type="nucleotide sequence ID" value="NZ_CP053564.1"/>
</dbReference>
<name>A0A6M6JSX6_9PSEU</name>
<proteinExistence type="inferred from homology"/>
<dbReference type="InterPro" id="IPR029063">
    <property type="entry name" value="SAM-dependent_MTases_sf"/>
</dbReference>
<dbReference type="Proteomes" id="UP000505377">
    <property type="component" value="Chromosome"/>
</dbReference>
<protein>
    <recommendedName>
        <fullName evidence="5">Trans-aconitate 2-methyltransferase</fullName>
        <ecNumber evidence="5">2.1.1.144</ecNumber>
    </recommendedName>
</protein>
<comment type="subcellular location">
    <subcellularLocation>
        <location evidence="5">Cytoplasm</location>
    </subcellularLocation>
</comment>
<organism evidence="6 7">
    <name type="scientific">Pseudonocardia broussonetiae</name>
    <dbReference type="NCBI Taxonomy" id="2736640"/>
    <lineage>
        <taxon>Bacteria</taxon>
        <taxon>Bacillati</taxon>
        <taxon>Actinomycetota</taxon>
        <taxon>Actinomycetes</taxon>
        <taxon>Pseudonocardiales</taxon>
        <taxon>Pseudonocardiaceae</taxon>
        <taxon>Pseudonocardia</taxon>
    </lineage>
</organism>
<dbReference type="Pfam" id="PF13489">
    <property type="entry name" value="Methyltransf_23"/>
    <property type="match status" value="1"/>
</dbReference>
<evidence type="ECO:0000256" key="2">
    <source>
        <dbReference type="ARBA" id="ARBA00022603"/>
    </source>
</evidence>
<dbReference type="InterPro" id="IPR023149">
    <property type="entry name" value="Trans_acon_MeTrfase_C"/>
</dbReference>
<comment type="function">
    <text evidence="5">Catalyzes the S-adenosylmethionine monomethyl esterification of trans-aconitate.</text>
</comment>
<dbReference type="PANTHER" id="PTHR43861:SF1">
    <property type="entry name" value="TRANS-ACONITATE 2-METHYLTRANSFERASE"/>
    <property type="match status" value="1"/>
</dbReference>
<dbReference type="SUPFAM" id="SSF53335">
    <property type="entry name" value="S-adenosyl-L-methionine-dependent methyltransferases"/>
    <property type="match status" value="1"/>
</dbReference>
<dbReference type="GO" id="GO:0030798">
    <property type="term" value="F:trans-aconitate 2-methyltransferase activity"/>
    <property type="evidence" value="ECO:0007669"/>
    <property type="project" value="UniProtKB-UniRule"/>
</dbReference>
<reference evidence="6 7" key="1">
    <citation type="submission" date="2020-05" db="EMBL/GenBank/DDBJ databases">
        <authorList>
            <person name="Mo P."/>
        </authorList>
    </citation>
    <scope>NUCLEOTIDE SEQUENCE [LARGE SCALE GENOMIC DNA]</scope>
    <source>
        <strain evidence="6 7">Gen01</strain>
    </source>
</reference>
<comment type="similarity">
    <text evidence="5">Belongs to the methyltransferase superfamily. Tam family.</text>
</comment>
<keyword evidence="2 5" id="KW-0489">Methyltransferase</keyword>
<accession>A0A6M6JSX6</accession>
<evidence type="ECO:0000313" key="6">
    <source>
        <dbReference type="EMBL" id="QJY50127.1"/>
    </source>
</evidence>
<dbReference type="NCBIfam" id="NF010703">
    <property type="entry name" value="PRK14103.1"/>
    <property type="match status" value="1"/>
</dbReference>
<evidence type="ECO:0000256" key="3">
    <source>
        <dbReference type="ARBA" id="ARBA00022679"/>
    </source>
</evidence>
<dbReference type="GO" id="GO:0005737">
    <property type="term" value="C:cytoplasm"/>
    <property type="evidence" value="ECO:0007669"/>
    <property type="project" value="UniProtKB-SubCell"/>
</dbReference>
<dbReference type="GO" id="GO:0032259">
    <property type="term" value="P:methylation"/>
    <property type="evidence" value="ECO:0007669"/>
    <property type="project" value="UniProtKB-KW"/>
</dbReference>
<evidence type="ECO:0000256" key="1">
    <source>
        <dbReference type="ARBA" id="ARBA00022490"/>
    </source>
</evidence>
<evidence type="ECO:0000256" key="4">
    <source>
        <dbReference type="ARBA" id="ARBA00022691"/>
    </source>
</evidence>
<evidence type="ECO:0000256" key="5">
    <source>
        <dbReference type="HAMAP-Rule" id="MF_00560"/>
    </source>
</evidence>
<dbReference type="HAMAP" id="MF_00560">
    <property type="entry name" value="Tran_acon_Me_trans"/>
    <property type="match status" value="1"/>
</dbReference>
<dbReference type="CDD" id="cd02440">
    <property type="entry name" value="AdoMet_MTases"/>
    <property type="match status" value="1"/>
</dbReference>
<dbReference type="Gene3D" id="1.10.150.290">
    <property type="entry name" value="S-adenosyl-L-methionine-dependent methyltransferases"/>
    <property type="match status" value="1"/>
</dbReference>
<keyword evidence="3 5" id="KW-0808">Transferase</keyword>
<dbReference type="KEGG" id="pbro:HOP40_33825"/>
<keyword evidence="4 5" id="KW-0949">S-adenosyl-L-methionine</keyword>
<gene>
    <name evidence="5" type="primary">tam</name>
    <name evidence="6" type="ORF">HOP40_33825</name>
</gene>
<dbReference type="EMBL" id="CP053564">
    <property type="protein sequence ID" value="QJY50127.1"/>
    <property type="molecule type" value="Genomic_DNA"/>
</dbReference>
<keyword evidence="7" id="KW-1185">Reference proteome</keyword>
<dbReference type="InterPro" id="IPR023506">
    <property type="entry name" value="Trans-aconitate_MeTrfase"/>
</dbReference>
<sequence length="253" mass="27660">MTSWDPALYLSFDDHRARPFHDLLARIGAVEPRRVVDLGCGPGHLTALLSGRWPGAAVTALDSSPEMVAAARENGVDADLVDVRDWTPAPDADVVVTNAVLQWVPEHVALLPRWLEALPSGAWFAMQVPGNSSAPSHHLVREVLDQPRWRGSVAVGDGDALPEPAAYADLIAGTGAEVDVWETTYLHRLTGADPVLRWISSTALRPVRDALPAAEYDRFRDELAPRLRGAYPPRPDGTTWFPFRRVFAVARTA</sequence>
<keyword evidence="1 5" id="KW-0963">Cytoplasm</keyword>